<name>A0A7S3QFM8_9STRA</name>
<proteinExistence type="predicted"/>
<protein>
    <submittedName>
        <fullName evidence="2">Uncharacterized protein</fullName>
    </submittedName>
</protein>
<dbReference type="EMBL" id="HBIO01026985">
    <property type="protein sequence ID" value="CAE0475868.1"/>
    <property type="molecule type" value="Transcribed_RNA"/>
</dbReference>
<evidence type="ECO:0000313" key="2">
    <source>
        <dbReference type="EMBL" id="CAE0475868.1"/>
    </source>
</evidence>
<gene>
    <name evidence="2" type="ORF">CDEB00056_LOCUS20721</name>
</gene>
<feature type="compositionally biased region" description="Basic and acidic residues" evidence="1">
    <location>
        <begin position="87"/>
        <end position="137"/>
    </location>
</feature>
<evidence type="ECO:0000256" key="1">
    <source>
        <dbReference type="SAM" id="MobiDB-lite"/>
    </source>
</evidence>
<feature type="compositionally biased region" description="Low complexity" evidence="1">
    <location>
        <begin position="8"/>
        <end position="18"/>
    </location>
</feature>
<sequence>MTVEEYLASKAKSSTSAAGEGLFGKMSLKTLAVTDEEFTGKAAHAVDLTEDFCKMGPGKSARKRKEKKEVKTLDLNFRVASTNAGGGDDRGDRGGDRGGRGGDRGGRGGDRGGDRGDRRGGGRGGRGGDRDRGDRRGGGRGGGRSGGDRDRGGGGRGGRGGGGRGGGNKNFALDTSSFPTL</sequence>
<feature type="region of interest" description="Disordered" evidence="1">
    <location>
        <begin position="53"/>
        <end position="181"/>
    </location>
</feature>
<organism evidence="2">
    <name type="scientific">Chaetoceros debilis</name>
    <dbReference type="NCBI Taxonomy" id="122233"/>
    <lineage>
        <taxon>Eukaryota</taxon>
        <taxon>Sar</taxon>
        <taxon>Stramenopiles</taxon>
        <taxon>Ochrophyta</taxon>
        <taxon>Bacillariophyta</taxon>
        <taxon>Coscinodiscophyceae</taxon>
        <taxon>Chaetocerotophycidae</taxon>
        <taxon>Chaetocerotales</taxon>
        <taxon>Chaetocerotaceae</taxon>
        <taxon>Chaetoceros</taxon>
    </lineage>
</organism>
<dbReference type="AlphaFoldDB" id="A0A7S3QFM8"/>
<feature type="compositionally biased region" description="Gly residues" evidence="1">
    <location>
        <begin position="154"/>
        <end position="168"/>
    </location>
</feature>
<reference evidence="2" key="1">
    <citation type="submission" date="2021-01" db="EMBL/GenBank/DDBJ databases">
        <authorList>
            <person name="Corre E."/>
            <person name="Pelletier E."/>
            <person name="Niang G."/>
            <person name="Scheremetjew M."/>
            <person name="Finn R."/>
            <person name="Kale V."/>
            <person name="Holt S."/>
            <person name="Cochrane G."/>
            <person name="Meng A."/>
            <person name="Brown T."/>
            <person name="Cohen L."/>
        </authorList>
    </citation>
    <scope>NUCLEOTIDE SEQUENCE</scope>
    <source>
        <strain evidence="2">MM31A-1</strain>
    </source>
</reference>
<feature type="region of interest" description="Disordered" evidence="1">
    <location>
        <begin position="1"/>
        <end position="23"/>
    </location>
</feature>
<accession>A0A7S3QFM8</accession>